<gene>
    <name evidence="1" type="ORF">GCM10009751_13940</name>
</gene>
<organism evidence="1 2">
    <name type="scientific">Myceligenerans crystallogenes</name>
    <dbReference type="NCBI Taxonomy" id="316335"/>
    <lineage>
        <taxon>Bacteria</taxon>
        <taxon>Bacillati</taxon>
        <taxon>Actinomycetota</taxon>
        <taxon>Actinomycetes</taxon>
        <taxon>Micrococcales</taxon>
        <taxon>Promicromonosporaceae</taxon>
        <taxon>Myceligenerans</taxon>
    </lineage>
</organism>
<evidence type="ECO:0000313" key="2">
    <source>
        <dbReference type="Proteomes" id="UP001501094"/>
    </source>
</evidence>
<reference evidence="2" key="1">
    <citation type="journal article" date="2019" name="Int. J. Syst. Evol. Microbiol.">
        <title>The Global Catalogue of Microorganisms (GCM) 10K type strain sequencing project: providing services to taxonomists for standard genome sequencing and annotation.</title>
        <authorList>
            <consortium name="The Broad Institute Genomics Platform"/>
            <consortium name="The Broad Institute Genome Sequencing Center for Infectious Disease"/>
            <person name="Wu L."/>
            <person name="Ma J."/>
        </authorList>
    </citation>
    <scope>NUCLEOTIDE SEQUENCE [LARGE SCALE GENOMIC DNA]</scope>
    <source>
        <strain evidence="2">JCM 14326</strain>
    </source>
</reference>
<accession>A0ABP4ZKE0</accession>
<keyword evidence="2" id="KW-1185">Reference proteome</keyword>
<name>A0ABP4ZKE0_9MICO</name>
<dbReference type="Proteomes" id="UP001501094">
    <property type="component" value="Unassembled WGS sequence"/>
</dbReference>
<proteinExistence type="predicted"/>
<protein>
    <submittedName>
        <fullName evidence="1">Uncharacterized protein</fullName>
    </submittedName>
</protein>
<sequence>MPREITILSPRPLSDVEVLQAATDAIPEVGVRRIQPGALLQFAASSGDEAEIVLTMEQPSYLRAPEEIERLHPGTVLPAAMLEAMVQAAIDPATSQAVWIDATAPATPLGLVGAGICERLAAAAGGVCIVQDGR</sequence>
<comment type="caution">
    <text evidence="1">The sequence shown here is derived from an EMBL/GenBank/DDBJ whole genome shotgun (WGS) entry which is preliminary data.</text>
</comment>
<dbReference type="RefSeq" id="WP_344100970.1">
    <property type="nucleotide sequence ID" value="NZ_BAAANL010000002.1"/>
</dbReference>
<dbReference type="EMBL" id="BAAANL010000002">
    <property type="protein sequence ID" value="GAA1857702.1"/>
    <property type="molecule type" value="Genomic_DNA"/>
</dbReference>
<evidence type="ECO:0000313" key="1">
    <source>
        <dbReference type="EMBL" id="GAA1857702.1"/>
    </source>
</evidence>